<accession>A0A0F9TFW8</accession>
<evidence type="ECO:0000313" key="1">
    <source>
        <dbReference type="EMBL" id="KKN40333.1"/>
    </source>
</evidence>
<proteinExistence type="predicted"/>
<sequence>MTRQATDHQVATVVSEDVYVQIRVAAALEQKSVSEWFREIITPLAAASAREYAANGLRNRKGRPHGRG</sequence>
<comment type="caution">
    <text evidence="1">The sequence shown here is derived from an EMBL/GenBank/DDBJ whole genome shotgun (WGS) entry which is preliminary data.</text>
</comment>
<organism evidence="1">
    <name type="scientific">marine sediment metagenome</name>
    <dbReference type="NCBI Taxonomy" id="412755"/>
    <lineage>
        <taxon>unclassified sequences</taxon>
        <taxon>metagenomes</taxon>
        <taxon>ecological metagenomes</taxon>
    </lineage>
</organism>
<protein>
    <submittedName>
        <fullName evidence="1">Uncharacterized protein</fullName>
    </submittedName>
</protein>
<name>A0A0F9TFW8_9ZZZZ</name>
<gene>
    <name evidence="1" type="ORF">LCGC14_0734370</name>
</gene>
<reference evidence="1" key="1">
    <citation type="journal article" date="2015" name="Nature">
        <title>Complex archaea that bridge the gap between prokaryotes and eukaryotes.</title>
        <authorList>
            <person name="Spang A."/>
            <person name="Saw J.H."/>
            <person name="Jorgensen S.L."/>
            <person name="Zaremba-Niedzwiedzka K."/>
            <person name="Martijn J."/>
            <person name="Lind A.E."/>
            <person name="van Eijk R."/>
            <person name="Schleper C."/>
            <person name="Guy L."/>
            <person name="Ettema T.J."/>
        </authorList>
    </citation>
    <scope>NUCLEOTIDE SEQUENCE</scope>
</reference>
<dbReference type="EMBL" id="LAZR01001711">
    <property type="protein sequence ID" value="KKN40333.1"/>
    <property type="molecule type" value="Genomic_DNA"/>
</dbReference>
<dbReference type="AlphaFoldDB" id="A0A0F9TFW8"/>